<accession>A0ABS8TPF0</accession>
<keyword evidence="2" id="KW-1185">Reference proteome</keyword>
<name>A0ABS8TPF0_DATST</name>
<dbReference type="Proteomes" id="UP000823775">
    <property type="component" value="Unassembled WGS sequence"/>
</dbReference>
<sequence length="161" mass="18617">MTLSLPKKNYEVEEDDGIRTLLYFVDEQLDVINLFVVENSELDVDVQNIVQHKDTVLDVDIDVDETTTDYSSHGSDEESNCSNYDYKELKAFEKESRRIINNKLSDYNELDNSMTFKDMCKGAKKIILENLKGSFADEYKKLVGYENFLKESNVESDVVLK</sequence>
<reference evidence="1 2" key="1">
    <citation type="journal article" date="2021" name="BMC Genomics">
        <title>Datura genome reveals duplications of psychoactive alkaloid biosynthetic genes and high mutation rate following tissue culture.</title>
        <authorList>
            <person name="Rajewski A."/>
            <person name="Carter-House D."/>
            <person name="Stajich J."/>
            <person name="Litt A."/>
        </authorList>
    </citation>
    <scope>NUCLEOTIDE SEQUENCE [LARGE SCALE GENOMIC DNA]</scope>
    <source>
        <strain evidence="1">AR-01</strain>
    </source>
</reference>
<dbReference type="EMBL" id="JACEIK010001970">
    <property type="protein sequence ID" value="MCD7473420.1"/>
    <property type="molecule type" value="Genomic_DNA"/>
</dbReference>
<evidence type="ECO:0000313" key="2">
    <source>
        <dbReference type="Proteomes" id="UP000823775"/>
    </source>
</evidence>
<comment type="caution">
    <text evidence="1">The sequence shown here is derived from an EMBL/GenBank/DDBJ whole genome shotgun (WGS) entry which is preliminary data.</text>
</comment>
<proteinExistence type="predicted"/>
<gene>
    <name evidence="1" type="ORF">HAX54_015284</name>
</gene>
<evidence type="ECO:0000313" key="1">
    <source>
        <dbReference type="EMBL" id="MCD7473420.1"/>
    </source>
</evidence>
<feature type="non-terminal residue" evidence="1">
    <location>
        <position position="161"/>
    </location>
</feature>
<protein>
    <submittedName>
        <fullName evidence="1">Uncharacterized protein</fullName>
    </submittedName>
</protein>
<organism evidence="1 2">
    <name type="scientific">Datura stramonium</name>
    <name type="common">Jimsonweed</name>
    <name type="synonym">Common thornapple</name>
    <dbReference type="NCBI Taxonomy" id="4076"/>
    <lineage>
        <taxon>Eukaryota</taxon>
        <taxon>Viridiplantae</taxon>
        <taxon>Streptophyta</taxon>
        <taxon>Embryophyta</taxon>
        <taxon>Tracheophyta</taxon>
        <taxon>Spermatophyta</taxon>
        <taxon>Magnoliopsida</taxon>
        <taxon>eudicotyledons</taxon>
        <taxon>Gunneridae</taxon>
        <taxon>Pentapetalae</taxon>
        <taxon>asterids</taxon>
        <taxon>lamiids</taxon>
        <taxon>Solanales</taxon>
        <taxon>Solanaceae</taxon>
        <taxon>Solanoideae</taxon>
        <taxon>Datureae</taxon>
        <taxon>Datura</taxon>
    </lineage>
</organism>